<accession>A0A8J2RPN5</accession>
<gene>
    <name evidence="3" type="ORF">DGAL_LOCUS6785</name>
</gene>
<feature type="region of interest" description="Disordered" evidence="1">
    <location>
        <begin position="78"/>
        <end position="117"/>
    </location>
</feature>
<dbReference type="EMBL" id="CAKKLH010000124">
    <property type="protein sequence ID" value="CAH0104073.1"/>
    <property type="molecule type" value="Genomic_DNA"/>
</dbReference>
<feature type="signal peptide" evidence="2">
    <location>
        <begin position="1"/>
        <end position="20"/>
    </location>
</feature>
<name>A0A8J2RPN5_9CRUS</name>
<proteinExistence type="predicted"/>
<reference evidence="3" key="1">
    <citation type="submission" date="2021-11" db="EMBL/GenBank/DDBJ databases">
        <authorList>
            <person name="Schell T."/>
        </authorList>
    </citation>
    <scope>NUCLEOTIDE SEQUENCE</scope>
    <source>
        <strain evidence="3">M5</strain>
    </source>
</reference>
<evidence type="ECO:0000256" key="2">
    <source>
        <dbReference type="SAM" id="SignalP"/>
    </source>
</evidence>
<evidence type="ECO:0000256" key="1">
    <source>
        <dbReference type="SAM" id="MobiDB-lite"/>
    </source>
</evidence>
<dbReference type="OrthoDB" id="6370424at2759"/>
<feature type="region of interest" description="Disordered" evidence="1">
    <location>
        <begin position="191"/>
        <end position="211"/>
    </location>
</feature>
<comment type="caution">
    <text evidence="3">The sequence shown here is derived from an EMBL/GenBank/DDBJ whole genome shotgun (WGS) entry which is preliminary data.</text>
</comment>
<evidence type="ECO:0000313" key="3">
    <source>
        <dbReference type="EMBL" id="CAH0104073.1"/>
    </source>
</evidence>
<feature type="compositionally biased region" description="Low complexity" evidence="1">
    <location>
        <begin position="80"/>
        <end position="115"/>
    </location>
</feature>
<keyword evidence="4" id="KW-1185">Reference proteome</keyword>
<feature type="chain" id="PRO_5035147291" evidence="2">
    <location>
        <begin position="21"/>
        <end position="325"/>
    </location>
</feature>
<dbReference type="AlphaFoldDB" id="A0A8J2RPN5"/>
<dbReference type="Proteomes" id="UP000789390">
    <property type="component" value="Unassembled WGS sequence"/>
</dbReference>
<organism evidence="3 4">
    <name type="scientific">Daphnia galeata</name>
    <dbReference type="NCBI Taxonomy" id="27404"/>
    <lineage>
        <taxon>Eukaryota</taxon>
        <taxon>Metazoa</taxon>
        <taxon>Ecdysozoa</taxon>
        <taxon>Arthropoda</taxon>
        <taxon>Crustacea</taxon>
        <taxon>Branchiopoda</taxon>
        <taxon>Diplostraca</taxon>
        <taxon>Cladocera</taxon>
        <taxon>Anomopoda</taxon>
        <taxon>Daphniidae</taxon>
        <taxon>Daphnia</taxon>
    </lineage>
</organism>
<sequence>MLKISLILAAACFFGASVHSEAIESSMSTDSDFQSLGSSFRFLGITKTMATTTTVISTQTVYVHPTCIVKFPNVQPCSETPPTTTAAPTTTTTTTAATTTTTKATTTTTKPTTTTSKPLFQIIPGSSRPILTGTVTFNKVDPPKLQVNLPDFLGGGSFGNGSSSGNSTGGGLLGIGGLFNKPPMNVNIGGSVSASISHGGRRRRRSNLVEEESRIQPSLVRIMEMTASPELTLSDAIQQDVIVEASRDDDYHEYAIVGLDDFSERASLPFFGKKMTIVKLDRVTITDVKTITSVYPTKVPSDRVTVAYLGCIPKDAPTDLPLCNP</sequence>
<protein>
    <submittedName>
        <fullName evidence="3">Uncharacterized protein</fullName>
    </submittedName>
</protein>
<evidence type="ECO:0000313" key="4">
    <source>
        <dbReference type="Proteomes" id="UP000789390"/>
    </source>
</evidence>
<keyword evidence="2" id="KW-0732">Signal</keyword>